<reference evidence="2" key="1">
    <citation type="submission" date="2017-02" db="EMBL/GenBank/DDBJ databases">
        <title>Parasitoid Jewel Wasp Mounts Multi-Pronged Neurochemical Attack to Hijack a Host Brain.</title>
        <authorList>
            <person name="Arvidson R.S."/>
            <person name="Kaiser M."/>
            <person name="Libersat F."/>
            <person name="Adams M.E."/>
        </authorList>
    </citation>
    <scope>NUCLEOTIDE SEQUENCE</scope>
    <source>
        <strain evidence="2">119</strain>
    </source>
</reference>
<feature type="signal peptide" evidence="1">
    <location>
        <begin position="1"/>
        <end position="21"/>
    </location>
</feature>
<feature type="chain" id="PRO_5012484324" evidence="1">
    <location>
        <begin position="22"/>
        <end position="155"/>
    </location>
</feature>
<proteinExistence type="evidence at transcript level"/>
<sequence>MSYINFCTVTIFLYLLMTVQSEILTWLMLGEKFAKDEVSPEIGLTSEELFFPVSTLDIFEIKAKEGRIITSLIAASIHMQGYVSVLTGGINQTSIEVLYMSKYLFPDVLYIYMQSARQFPSIVKENAVENSVDASLPKRPWTIWEMRAAFRHKKP</sequence>
<accession>A0A1W6EW09</accession>
<name>A0A1W6EW09_AMPCP</name>
<keyword evidence="1" id="KW-0732">Signal</keyword>
<evidence type="ECO:0000313" key="2">
    <source>
        <dbReference type="EMBL" id="ARK19901.1"/>
    </source>
</evidence>
<organism evidence="2">
    <name type="scientific">Ampulex compressa</name>
    <name type="common">Emerald cockroach wasp</name>
    <dbReference type="NCBI Taxonomy" id="860918"/>
    <lineage>
        <taxon>Eukaryota</taxon>
        <taxon>Metazoa</taxon>
        <taxon>Ecdysozoa</taxon>
        <taxon>Arthropoda</taxon>
        <taxon>Hexapoda</taxon>
        <taxon>Insecta</taxon>
        <taxon>Pterygota</taxon>
        <taxon>Neoptera</taxon>
        <taxon>Endopterygota</taxon>
        <taxon>Hymenoptera</taxon>
        <taxon>Apocrita</taxon>
        <taxon>Aculeata</taxon>
        <taxon>Apoidea</taxon>
        <taxon>Ampulicidae</taxon>
        <taxon>Ampulicini</taxon>
        <taxon>Ampulex</taxon>
    </lineage>
</organism>
<dbReference type="AlphaFoldDB" id="A0A1W6EW09"/>
<protein>
    <submittedName>
        <fullName evidence="2">Venom protein</fullName>
    </submittedName>
</protein>
<dbReference type="EMBL" id="KY563492">
    <property type="protein sequence ID" value="ARK19901.1"/>
    <property type="molecule type" value="mRNA"/>
</dbReference>
<evidence type="ECO:0000256" key="1">
    <source>
        <dbReference type="SAM" id="SignalP"/>
    </source>
</evidence>